<dbReference type="Pfam" id="PF00657">
    <property type="entry name" value="Lipase_GDSL"/>
    <property type="match status" value="1"/>
</dbReference>
<dbReference type="EMBL" id="QGNW01001517">
    <property type="protein sequence ID" value="RVW38006.1"/>
    <property type="molecule type" value="Genomic_DNA"/>
</dbReference>
<comment type="similarity">
    <text evidence="1">Belongs to the 'GDSL' lipolytic enzyme family.</text>
</comment>
<dbReference type="Gene3D" id="3.40.50.1110">
    <property type="entry name" value="SGNH hydrolase"/>
    <property type="match status" value="1"/>
</dbReference>
<name>A0A438DR93_VITVI</name>
<evidence type="ECO:0000256" key="2">
    <source>
        <dbReference type="SAM" id="SignalP"/>
    </source>
</evidence>
<sequence>MSVSAIMKSNVCRHSVSLLLLFLSAFFFPRAEALTKQRGSNLSVSAVLVFGDSTVDPGNNNYIQTPFRSNFPPYGREFENQEATGRYTDGRLATDFIVSYVGLKEYVPPYLDPTLSLEELMTGVSFASGGSGFDPLTPRISVSVSLFFLSHTHPQMYNIFYLNTIEIPKQVEYFKEYRKRLELAIGKERTDNLIKKAIFVISAGTNDLVVNYFTLPVRRKSYTISGYQHFLMQHVEQLIQSLWDQGARRIAFVGMPPIGCLPIVITLNSDNALLQRGCIEELSLVAKDYNSKLQNKLKAIHKNLAHLGGKIFYIDIYGPMTNMIRGYDKFGFEEVANGCCGSGIIEVSFLCNPNSYVCPDASKYIFWDSIHPTEKTYYIVFKTLRHIIDMISN</sequence>
<dbReference type="GO" id="GO:0016788">
    <property type="term" value="F:hydrolase activity, acting on ester bonds"/>
    <property type="evidence" value="ECO:0007669"/>
    <property type="project" value="InterPro"/>
</dbReference>
<feature type="chain" id="PRO_5019434461" evidence="2">
    <location>
        <begin position="34"/>
        <end position="393"/>
    </location>
</feature>
<dbReference type="CDD" id="cd01837">
    <property type="entry name" value="SGNH_plant_lipase_like"/>
    <property type="match status" value="1"/>
</dbReference>
<comment type="caution">
    <text evidence="3">The sequence shown here is derived from an EMBL/GenBank/DDBJ whole genome shotgun (WGS) entry which is preliminary data.</text>
</comment>
<reference evidence="3 4" key="1">
    <citation type="journal article" date="2018" name="PLoS Genet.">
        <title>Population sequencing reveals clonal diversity and ancestral inbreeding in the grapevine cultivar Chardonnay.</title>
        <authorList>
            <person name="Roach M.J."/>
            <person name="Johnson D.L."/>
            <person name="Bohlmann J."/>
            <person name="van Vuuren H.J."/>
            <person name="Jones S.J."/>
            <person name="Pretorius I.S."/>
            <person name="Schmidt S.A."/>
            <person name="Borneman A.R."/>
        </authorList>
    </citation>
    <scope>NUCLEOTIDE SEQUENCE [LARGE SCALE GENOMIC DNA]</scope>
    <source>
        <strain evidence="4">cv. Chardonnay</strain>
        <tissue evidence="3">Leaf</tissue>
    </source>
</reference>
<keyword evidence="2" id="KW-0732">Signal</keyword>
<feature type="signal peptide" evidence="2">
    <location>
        <begin position="1"/>
        <end position="33"/>
    </location>
</feature>
<dbReference type="AlphaFoldDB" id="A0A438DR93"/>
<proteinExistence type="inferred from homology"/>
<dbReference type="PANTHER" id="PTHR45642">
    <property type="entry name" value="GDSL ESTERASE/LIPASE EXL3"/>
    <property type="match status" value="1"/>
</dbReference>
<dbReference type="SUPFAM" id="SSF52266">
    <property type="entry name" value="SGNH hydrolase"/>
    <property type="match status" value="1"/>
</dbReference>
<dbReference type="PANTHER" id="PTHR45642:SF3">
    <property type="entry name" value="OS09G0540400 PROTEIN"/>
    <property type="match status" value="1"/>
</dbReference>
<evidence type="ECO:0000313" key="3">
    <source>
        <dbReference type="EMBL" id="RVW38006.1"/>
    </source>
</evidence>
<dbReference type="InterPro" id="IPR035669">
    <property type="entry name" value="SGNH_plant_lipase-like"/>
</dbReference>
<protein>
    <submittedName>
        <fullName evidence="3">GDSL esterase/lipase</fullName>
    </submittedName>
</protein>
<dbReference type="InterPro" id="IPR036514">
    <property type="entry name" value="SGNH_hydro_sf"/>
</dbReference>
<organism evidence="3 4">
    <name type="scientific">Vitis vinifera</name>
    <name type="common">Grape</name>
    <dbReference type="NCBI Taxonomy" id="29760"/>
    <lineage>
        <taxon>Eukaryota</taxon>
        <taxon>Viridiplantae</taxon>
        <taxon>Streptophyta</taxon>
        <taxon>Embryophyta</taxon>
        <taxon>Tracheophyta</taxon>
        <taxon>Spermatophyta</taxon>
        <taxon>Magnoliopsida</taxon>
        <taxon>eudicotyledons</taxon>
        <taxon>Gunneridae</taxon>
        <taxon>Pentapetalae</taxon>
        <taxon>rosids</taxon>
        <taxon>Vitales</taxon>
        <taxon>Vitaceae</taxon>
        <taxon>Viteae</taxon>
        <taxon>Vitis</taxon>
    </lineage>
</organism>
<evidence type="ECO:0000313" key="4">
    <source>
        <dbReference type="Proteomes" id="UP000288805"/>
    </source>
</evidence>
<evidence type="ECO:0000256" key="1">
    <source>
        <dbReference type="ARBA" id="ARBA00008668"/>
    </source>
</evidence>
<accession>A0A438DR93</accession>
<gene>
    <name evidence="3" type="primary">VvCHDh000786_2</name>
    <name evidence="3" type="ORF">CK203_084197</name>
</gene>
<dbReference type="InterPro" id="IPR001087">
    <property type="entry name" value="GDSL"/>
</dbReference>
<dbReference type="Proteomes" id="UP000288805">
    <property type="component" value="Unassembled WGS sequence"/>
</dbReference>
<dbReference type="InterPro" id="IPR050592">
    <property type="entry name" value="GDSL_lipolytic_enzyme"/>
</dbReference>